<dbReference type="OrthoDB" id="9784397at2"/>
<dbReference type="GO" id="GO:0005524">
    <property type="term" value="F:ATP binding"/>
    <property type="evidence" value="ECO:0007669"/>
    <property type="project" value="UniProtKB-KW"/>
</dbReference>
<dbReference type="eggNOG" id="COG4191">
    <property type="taxonomic scope" value="Bacteria"/>
</dbReference>
<dbReference type="SUPFAM" id="SSF55781">
    <property type="entry name" value="GAF domain-like"/>
    <property type="match status" value="1"/>
</dbReference>
<comment type="catalytic activity">
    <reaction evidence="1">
        <text>ATP + protein L-histidine = ADP + protein N-phospho-L-histidine.</text>
        <dbReference type="EC" id="2.7.13.3"/>
    </reaction>
</comment>
<dbReference type="eggNOG" id="COG2203">
    <property type="taxonomic scope" value="Bacteria"/>
</dbReference>
<reference evidence="12 13" key="1">
    <citation type="submission" date="2010-12" db="EMBL/GenBank/DDBJ databases">
        <title>Whole genome sequence of Anaerolinea thermophila UNI-1.</title>
        <authorList>
            <person name="Narita-Yamada S."/>
            <person name="Kishi E."/>
            <person name="Watanabe Y."/>
            <person name="Takasaki K."/>
            <person name="Ankai A."/>
            <person name="Oguchi A."/>
            <person name="Fukui S."/>
            <person name="Takahashi M."/>
            <person name="Yashiro I."/>
            <person name="Hosoyama A."/>
            <person name="Sekiguchi Y."/>
            <person name="Hanada S."/>
            <person name="Fujita N."/>
        </authorList>
    </citation>
    <scope>NUCLEOTIDE SEQUENCE [LARGE SCALE GENOMIC DNA]</scope>
    <source>
        <strain evidence="13">DSM 14523 / JCM 11388 / NBRC 100420 / UNI-1</strain>
    </source>
</reference>
<feature type="domain" description="Histidine kinase" evidence="10">
    <location>
        <begin position="321"/>
        <end position="530"/>
    </location>
</feature>
<dbReference type="Pfam" id="PF02518">
    <property type="entry name" value="HATPase_c"/>
    <property type="match status" value="1"/>
</dbReference>
<evidence type="ECO:0000256" key="8">
    <source>
        <dbReference type="ARBA" id="ARBA00023012"/>
    </source>
</evidence>
<dbReference type="Gene3D" id="1.10.287.130">
    <property type="match status" value="1"/>
</dbReference>
<dbReference type="SUPFAM" id="SSF52172">
    <property type="entry name" value="CheY-like"/>
    <property type="match status" value="1"/>
</dbReference>
<dbReference type="PANTHER" id="PTHR43065:SF10">
    <property type="entry name" value="PEROXIDE STRESS-ACTIVATED HISTIDINE KINASE MAK3"/>
    <property type="match status" value="1"/>
</dbReference>
<dbReference type="Pfam" id="PF00072">
    <property type="entry name" value="Response_reg"/>
    <property type="match status" value="1"/>
</dbReference>
<name>E8N444_ANATU</name>
<evidence type="ECO:0000259" key="10">
    <source>
        <dbReference type="PROSITE" id="PS50109"/>
    </source>
</evidence>
<evidence type="ECO:0000313" key="12">
    <source>
        <dbReference type="EMBL" id="BAJ63208.1"/>
    </source>
</evidence>
<evidence type="ECO:0000259" key="11">
    <source>
        <dbReference type="PROSITE" id="PS50110"/>
    </source>
</evidence>
<feature type="modified residue" description="4-aspartylphosphate" evidence="9">
    <location>
        <position position="54"/>
    </location>
</feature>
<dbReference type="RefSeq" id="WP_013559596.1">
    <property type="nucleotide sequence ID" value="NC_014960.1"/>
</dbReference>
<dbReference type="AlphaFoldDB" id="E8N444"/>
<dbReference type="InParanoid" id="E8N444"/>
<dbReference type="HOGENOM" id="CLU_000445_114_51_0"/>
<keyword evidence="13" id="KW-1185">Reference proteome</keyword>
<dbReference type="SMART" id="SM00387">
    <property type="entry name" value="HATPase_c"/>
    <property type="match status" value="1"/>
</dbReference>
<dbReference type="EMBL" id="AP012029">
    <property type="protein sequence ID" value="BAJ63208.1"/>
    <property type="molecule type" value="Genomic_DNA"/>
</dbReference>
<dbReference type="InterPro" id="IPR029016">
    <property type="entry name" value="GAF-like_dom_sf"/>
</dbReference>
<dbReference type="SUPFAM" id="SSF55874">
    <property type="entry name" value="ATPase domain of HSP90 chaperone/DNA topoisomerase II/histidine kinase"/>
    <property type="match status" value="1"/>
</dbReference>
<keyword evidence="6" id="KW-0418">Kinase</keyword>
<dbReference type="PANTHER" id="PTHR43065">
    <property type="entry name" value="SENSOR HISTIDINE KINASE"/>
    <property type="match status" value="1"/>
</dbReference>
<dbReference type="InterPro" id="IPR004358">
    <property type="entry name" value="Sig_transdc_His_kin-like_C"/>
</dbReference>
<dbReference type="eggNOG" id="COG2204">
    <property type="taxonomic scope" value="Bacteria"/>
</dbReference>
<gene>
    <name evidence="12" type="ordered locus">ANT_11740</name>
</gene>
<dbReference type="InterPro" id="IPR001789">
    <property type="entry name" value="Sig_transdc_resp-reg_receiver"/>
</dbReference>
<dbReference type="PROSITE" id="PS50110">
    <property type="entry name" value="RESPONSE_REGULATORY"/>
    <property type="match status" value="1"/>
</dbReference>
<keyword evidence="3 9" id="KW-0597">Phosphoprotein</keyword>
<dbReference type="InterPro" id="IPR011006">
    <property type="entry name" value="CheY-like_superfamily"/>
</dbReference>
<keyword evidence="5" id="KW-0547">Nucleotide-binding</keyword>
<dbReference type="Pfam" id="PF00512">
    <property type="entry name" value="HisKA"/>
    <property type="match status" value="1"/>
</dbReference>
<dbReference type="InterPro" id="IPR003594">
    <property type="entry name" value="HATPase_dom"/>
</dbReference>
<evidence type="ECO:0000256" key="7">
    <source>
        <dbReference type="ARBA" id="ARBA00022840"/>
    </source>
</evidence>
<dbReference type="InterPro" id="IPR036890">
    <property type="entry name" value="HATPase_C_sf"/>
</dbReference>
<keyword evidence="7" id="KW-0067">ATP-binding</keyword>
<evidence type="ECO:0000256" key="5">
    <source>
        <dbReference type="ARBA" id="ARBA00022741"/>
    </source>
</evidence>
<dbReference type="Gene3D" id="3.30.450.40">
    <property type="match status" value="1"/>
</dbReference>
<dbReference type="KEGG" id="atm:ANT_11740"/>
<organism evidence="12 13">
    <name type="scientific">Anaerolinea thermophila (strain DSM 14523 / JCM 11388 / NBRC 100420 / UNI-1)</name>
    <dbReference type="NCBI Taxonomy" id="926569"/>
    <lineage>
        <taxon>Bacteria</taxon>
        <taxon>Bacillati</taxon>
        <taxon>Chloroflexota</taxon>
        <taxon>Anaerolineae</taxon>
        <taxon>Anaerolineales</taxon>
        <taxon>Anaerolineaceae</taxon>
        <taxon>Anaerolinea</taxon>
    </lineage>
</organism>
<dbReference type="SMART" id="SM00388">
    <property type="entry name" value="HisKA"/>
    <property type="match status" value="1"/>
</dbReference>
<evidence type="ECO:0000256" key="3">
    <source>
        <dbReference type="ARBA" id="ARBA00022553"/>
    </source>
</evidence>
<dbReference type="InterPro" id="IPR003661">
    <property type="entry name" value="HisK_dim/P_dom"/>
</dbReference>
<keyword evidence="4" id="KW-0808">Transferase</keyword>
<accession>E8N444</accession>
<dbReference type="STRING" id="926569.ANT_11740"/>
<evidence type="ECO:0000256" key="6">
    <source>
        <dbReference type="ARBA" id="ARBA00022777"/>
    </source>
</evidence>
<dbReference type="Gene3D" id="3.30.565.10">
    <property type="entry name" value="Histidine kinase-like ATPase, C-terminal domain"/>
    <property type="match status" value="1"/>
</dbReference>
<evidence type="ECO:0000313" key="13">
    <source>
        <dbReference type="Proteomes" id="UP000008922"/>
    </source>
</evidence>
<dbReference type="CDD" id="cd00082">
    <property type="entry name" value="HisKA"/>
    <property type="match status" value="1"/>
</dbReference>
<dbReference type="InterPro" id="IPR005467">
    <property type="entry name" value="His_kinase_dom"/>
</dbReference>
<sequence>MTTPTILVVDDDRSIVKLCQRLLERASFQVLASTDPFEALKILEVHRVDLLLTDIRMPVMDGFELIERGKALQPDLAVLVMTGFGTVDTAIQALYRGVDGLILKPFENTAGLVEAVQRVLTYARQKQEAARAQVLKPLFDITETLLAETSLKTLEKLIQNAIIGIFQCEYVGVIQREGQGRGGNLVVGHMLPRQLEKDLWEKIFHFLVEHDSTPILIHQTGPGDTALQKILRSAGWNSLMVTFINRGGREFIFLAGRSSPAQPYTSADLDLFTMLARQAAVALENARLYTDLKDYVRRVEESQQALVQAEKMAAVGRLVASLAHEINNPLQSLQNCLHLALRADLDPEQRSHYLNMTETELNRLIQTVRRMLEFYRPSSRERTPIRLAKAVQHVLDLMRSEVHSRGVEVAVHIPEEIEITGLEDQIQQVFFNLVLNAMDAVEECETKRIWIECVSDEKDWVITVEDSGRGVPPDIRDRIFEPFISTKKNGTGLGLAVSYGIIEAHGGTLALIPGKYGQGACFEIRFPKEEEMDA</sequence>
<dbReference type="SMART" id="SM00448">
    <property type="entry name" value="REC"/>
    <property type="match status" value="1"/>
</dbReference>
<dbReference type="SUPFAM" id="SSF47384">
    <property type="entry name" value="Homodimeric domain of signal transducing histidine kinase"/>
    <property type="match status" value="1"/>
</dbReference>
<dbReference type="PRINTS" id="PR00344">
    <property type="entry name" value="BCTRLSENSOR"/>
</dbReference>
<evidence type="ECO:0000256" key="1">
    <source>
        <dbReference type="ARBA" id="ARBA00000085"/>
    </source>
</evidence>
<evidence type="ECO:0000256" key="4">
    <source>
        <dbReference type="ARBA" id="ARBA00022679"/>
    </source>
</evidence>
<protein>
    <recommendedName>
        <fullName evidence="2">histidine kinase</fullName>
        <ecNumber evidence="2">2.7.13.3</ecNumber>
    </recommendedName>
</protein>
<proteinExistence type="predicted"/>
<dbReference type="InterPro" id="IPR036097">
    <property type="entry name" value="HisK_dim/P_sf"/>
</dbReference>
<evidence type="ECO:0000256" key="2">
    <source>
        <dbReference type="ARBA" id="ARBA00012438"/>
    </source>
</evidence>
<evidence type="ECO:0000256" key="9">
    <source>
        <dbReference type="PROSITE-ProRule" id="PRU00169"/>
    </source>
</evidence>
<dbReference type="PROSITE" id="PS50109">
    <property type="entry name" value="HIS_KIN"/>
    <property type="match status" value="1"/>
</dbReference>
<dbReference type="Proteomes" id="UP000008922">
    <property type="component" value="Chromosome"/>
</dbReference>
<keyword evidence="8" id="KW-0902">Two-component regulatory system</keyword>
<dbReference type="GO" id="GO:0000155">
    <property type="term" value="F:phosphorelay sensor kinase activity"/>
    <property type="evidence" value="ECO:0007669"/>
    <property type="project" value="InterPro"/>
</dbReference>
<dbReference type="Gene3D" id="3.40.50.2300">
    <property type="match status" value="1"/>
</dbReference>
<feature type="domain" description="Response regulatory" evidence="11">
    <location>
        <begin position="5"/>
        <end position="119"/>
    </location>
</feature>
<dbReference type="EC" id="2.7.13.3" evidence="2"/>